<organism evidence="2 3">
    <name type="scientific">Pseudolycoriella hygida</name>
    <dbReference type="NCBI Taxonomy" id="35572"/>
    <lineage>
        <taxon>Eukaryota</taxon>
        <taxon>Metazoa</taxon>
        <taxon>Ecdysozoa</taxon>
        <taxon>Arthropoda</taxon>
        <taxon>Hexapoda</taxon>
        <taxon>Insecta</taxon>
        <taxon>Pterygota</taxon>
        <taxon>Neoptera</taxon>
        <taxon>Endopterygota</taxon>
        <taxon>Diptera</taxon>
        <taxon>Nematocera</taxon>
        <taxon>Sciaroidea</taxon>
        <taxon>Sciaridae</taxon>
        <taxon>Pseudolycoriella</taxon>
    </lineage>
</organism>
<evidence type="ECO:0000313" key="2">
    <source>
        <dbReference type="EMBL" id="KAJ6644182.1"/>
    </source>
</evidence>
<dbReference type="Proteomes" id="UP001151699">
    <property type="component" value="Chromosome B"/>
</dbReference>
<comment type="caution">
    <text evidence="2">The sequence shown here is derived from an EMBL/GenBank/DDBJ whole genome shotgun (WGS) entry which is preliminary data.</text>
</comment>
<reference evidence="2" key="1">
    <citation type="submission" date="2022-07" db="EMBL/GenBank/DDBJ databases">
        <authorList>
            <person name="Trinca V."/>
            <person name="Uliana J.V.C."/>
            <person name="Torres T.T."/>
            <person name="Ward R.J."/>
            <person name="Monesi N."/>
        </authorList>
    </citation>
    <scope>NUCLEOTIDE SEQUENCE</scope>
    <source>
        <strain evidence="2">HSMRA1968</strain>
        <tissue evidence="2">Whole embryos</tissue>
    </source>
</reference>
<sequence>MRLPEVSIMVFLRPLQFVVLCCFCVLANAITVELGGFTTIYGLTGCLTEPTEGCGRGGSDVCYRDRDNNYAITGTAPLCSACMPKNFRNIATYAEPIGLPCALWRAYGCDDYFVSLVWERSGSNPCFLGGEKSYNIENTFSTAQDAQNEFVSHCTQFKYSANPQDKPTNFITEEQFCFPVVQNITDIRVRDADGKVTVLTNYKGYFESKYNITTLPKP</sequence>
<evidence type="ECO:0000256" key="1">
    <source>
        <dbReference type="SAM" id="SignalP"/>
    </source>
</evidence>
<dbReference type="EMBL" id="WJQU01000002">
    <property type="protein sequence ID" value="KAJ6644182.1"/>
    <property type="molecule type" value="Genomic_DNA"/>
</dbReference>
<feature type="chain" id="PRO_5040304788" evidence="1">
    <location>
        <begin position="30"/>
        <end position="218"/>
    </location>
</feature>
<feature type="signal peptide" evidence="1">
    <location>
        <begin position="1"/>
        <end position="29"/>
    </location>
</feature>
<accession>A0A9Q0N601</accession>
<keyword evidence="3" id="KW-1185">Reference proteome</keyword>
<name>A0A9Q0N601_9DIPT</name>
<evidence type="ECO:0000313" key="3">
    <source>
        <dbReference type="Proteomes" id="UP001151699"/>
    </source>
</evidence>
<protein>
    <submittedName>
        <fullName evidence="2">Uncharacterized protein</fullName>
    </submittedName>
</protein>
<dbReference type="AlphaFoldDB" id="A0A9Q0N601"/>
<proteinExistence type="predicted"/>
<keyword evidence="1" id="KW-0732">Signal</keyword>
<gene>
    <name evidence="2" type="ORF">Bhyg_09149</name>
</gene>